<dbReference type="Proteomes" id="UP000646211">
    <property type="component" value="Unassembled WGS sequence"/>
</dbReference>
<dbReference type="AlphaFoldDB" id="A0A930XVP1"/>
<accession>A0A930XVP1</accession>
<comment type="caution">
    <text evidence="2">The sequence shown here is derived from an EMBL/GenBank/DDBJ whole genome shotgun (WGS) entry which is preliminary data.</text>
</comment>
<organism evidence="2 3">
    <name type="scientific">Flavobacterium soyangense</name>
    <dbReference type="NCBI Taxonomy" id="2023265"/>
    <lineage>
        <taxon>Bacteria</taxon>
        <taxon>Pseudomonadati</taxon>
        <taxon>Bacteroidota</taxon>
        <taxon>Flavobacteriia</taxon>
        <taxon>Flavobacteriales</taxon>
        <taxon>Flavobacteriaceae</taxon>
        <taxon>Flavobacterium</taxon>
    </lineage>
</organism>
<gene>
    <name evidence="2" type="ORF">IR213_14875</name>
</gene>
<feature type="transmembrane region" description="Helical" evidence="1">
    <location>
        <begin position="95"/>
        <end position="112"/>
    </location>
</feature>
<evidence type="ECO:0000313" key="3">
    <source>
        <dbReference type="Proteomes" id="UP000646211"/>
    </source>
</evidence>
<keyword evidence="1" id="KW-1133">Transmembrane helix</keyword>
<feature type="transmembrane region" description="Helical" evidence="1">
    <location>
        <begin position="65"/>
        <end position="83"/>
    </location>
</feature>
<dbReference type="EMBL" id="JADHEC010000048">
    <property type="protein sequence ID" value="MBF2709860.1"/>
    <property type="molecule type" value="Genomic_DNA"/>
</dbReference>
<name>A0A930XVP1_9FLAO</name>
<evidence type="ECO:0000256" key="1">
    <source>
        <dbReference type="SAM" id="Phobius"/>
    </source>
</evidence>
<sequence>MKILNSKIHGLIDYVFVMFLFSSPLILGLPNNTSIFTYLLGCIHLTLTLLTNFEFGLIKLVPIKIHGWIELAVSFALIFLAFYLGEIENELSRNFYFAVAGLVFLTWILSDYSKNTKE</sequence>
<reference evidence="2" key="1">
    <citation type="submission" date="2020-11" db="EMBL/GenBank/DDBJ databases">
        <title>Genome of Flavobacterium soyangense.</title>
        <authorList>
            <person name="Liu Q."/>
            <person name="Xin Y.-H."/>
        </authorList>
    </citation>
    <scope>NUCLEOTIDE SEQUENCE</scope>
    <source>
        <strain evidence="2">CGMCC 1.13493</strain>
    </source>
</reference>
<evidence type="ECO:0000313" key="2">
    <source>
        <dbReference type="EMBL" id="MBF2709860.1"/>
    </source>
</evidence>
<dbReference type="RefSeq" id="WP_194313092.1">
    <property type="nucleotide sequence ID" value="NZ_JADHEC010000048.1"/>
</dbReference>
<keyword evidence="1" id="KW-0812">Transmembrane</keyword>
<proteinExistence type="predicted"/>
<feature type="transmembrane region" description="Helical" evidence="1">
    <location>
        <begin position="35"/>
        <end position="53"/>
    </location>
</feature>
<keyword evidence="1" id="KW-0472">Membrane</keyword>
<feature type="transmembrane region" description="Helical" evidence="1">
    <location>
        <begin position="12"/>
        <end position="29"/>
    </location>
</feature>
<keyword evidence="3" id="KW-1185">Reference proteome</keyword>
<protein>
    <submittedName>
        <fullName evidence="2">Uncharacterized protein</fullName>
    </submittedName>
</protein>